<organism evidence="2 3">
    <name type="scientific">Hymenobacter fastidiosus</name>
    <dbReference type="NCBI Taxonomy" id="486264"/>
    <lineage>
        <taxon>Bacteria</taxon>
        <taxon>Pseudomonadati</taxon>
        <taxon>Bacteroidota</taxon>
        <taxon>Cytophagia</taxon>
        <taxon>Cytophagales</taxon>
        <taxon>Hymenobacteraceae</taxon>
        <taxon>Hymenobacter</taxon>
    </lineage>
</organism>
<name>A0ABP7RB71_9BACT</name>
<gene>
    <name evidence="2" type="ORF">GCM10022408_01150</name>
</gene>
<protein>
    <recommendedName>
        <fullName evidence="1">Cyclic nucleotide-binding domain-containing protein</fullName>
    </recommendedName>
</protein>
<dbReference type="InterPro" id="IPR000595">
    <property type="entry name" value="cNMP-bd_dom"/>
</dbReference>
<evidence type="ECO:0000313" key="3">
    <source>
        <dbReference type="Proteomes" id="UP001500567"/>
    </source>
</evidence>
<comment type="caution">
    <text evidence="2">The sequence shown here is derived from an EMBL/GenBank/DDBJ whole genome shotgun (WGS) entry which is preliminary data.</text>
</comment>
<evidence type="ECO:0000313" key="2">
    <source>
        <dbReference type="EMBL" id="GAA3994532.1"/>
    </source>
</evidence>
<feature type="domain" description="Cyclic nucleotide-binding" evidence="1">
    <location>
        <begin position="55"/>
        <end position="132"/>
    </location>
</feature>
<dbReference type="InterPro" id="IPR014710">
    <property type="entry name" value="RmlC-like_jellyroll"/>
</dbReference>
<sequence>MRGGLRLRDTKFREKNMTKEKLQHFLQRTGFITAAQAEEIAGQFRPRVLARHGMLLEAGKVSDDYFFLDQGFMRAFAYDPQGNDTTTAFYAAGQLVFEVASFFNRTPSREYIQALTDCQGWSIRYQELNGLFHARPEFREFGRAMLVRGYAGLKDRMLAMITEQAAVRYEALLRAQPEILQHAPLKNVASYLGVTDSSLSRIRKGSSKK</sequence>
<dbReference type="Pfam" id="PF00027">
    <property type="entry name" value="cNMP_binding"/>
    <property type="match status" value="1"/>
</dbReference>
<keyword evidence="3" id="KW-1185">Reference proteome</keyword>
<dbReference type="CDD" id="cd00038">
    <property type="entry name" value="CAP_ED"/>
    <property type="match status" value="1"/>
</dbReference>
<dbReference type="InterPro" id="IPR018490">
    <property type="entry name" value="cNMP-bd_dom_sf"/>
</dbReference>
<reference evidence="3" key="1">
    <citation type="journal article" date="2019" name="Int. J. Syst. Evol. Microbiol.">
        <title>The Global Catalogue of Microorganisms (GCM) 10K type strain sequencing project: providing services to taxonomists for standard genome sequencing and annotation.</title>
        <authorList>
            <consortium name="The Broad Institute Genomics Platform"/>
            <consortium name="The Broad Institute Genome Sequencing Center for Infectious Disease"/>
            <person name="Wu L."/>
            <person name="Ma J."/>
        </authorList>
    </citation>
    <scope>NUCLEOTIDE SEQUENCE [LARGE SCALE GENOMIC DNA]</scope>
    <source>
        <strain evidence="3">JCM 17224</strain>
    </source>
</reference>
<dbReference type="PROSITE" id="PS50042">
    <property type="entry name" value="CNMP_BINDING_3"/>
    <property type="match status" value="1"/>
</dbReference>
<proteinExistence type="predicted"/>
<evidence type="ECO:0000259" key="1">
    <source>
        <dbReference type="PROSITE" id="PS50042"/>
    </source>
</evidence>
<dbReference type="SUPFAM" id="SSF51206">
    <property type="entry name" value="cAMP-binding domain-like"/>
    <property type="match status" value="1"/>
</dbReference>
<dbReference type="Proteomes" id="UP001500567">
    <property type="component" value="Unassembled WGS sequence"/>
</dbReference>
<dbReference type="SMART" id="SM00100">
    <property type="entry name" value="cNMP"/>
    <property type="match status" value="1"/>
</dbReference>
<dbReference type="EMBL" id="BAABDJ010000001">
    <property type="protein sequence ID" value="GAA3994532.1"/>
    <property type="molecule type" value="Genomic_DNA"/>
</dbReference>
<dbReference type="Gene3D" id="2.60.120.10">
    <property type="entry name" value="Jelly Rolls"/>
    <property type="match status" value="1"/>
</dbReference>
<accession>A0ABP7RB71</accession>